<evidence type="ECO:0000256" key="3">
    <source>
        <dbReference type="ARBA" id="ARBA00022490"/>
    </source>
</evidence>
<feature type="domain" description="Nucleotidyl transferase" evidence="10">
    <location>
        <begin position="34"/>
        <end position="171"/>
    </location>
</feature>
<dbReference type="Gene3D" id="2.160.10.10">
    <property type="entry name" value="Hexapeptide repeat proteins"/>
    <property type="match status" value="1"/>
</dbReference>
<organism evidence="12">
    <name type="scientific">Mucochytrium quahogii</name>
    <dbReference type="NCBI Taxonomy" id="96639"/>
    <lineage>
        <taxon>Eukaryota</taxon>
        <taxon>Sar</taxon>
        <taxon>Stramenopiles</taxon>
        <taxon>Bigyra</taxon>
        <taxon>Labyrinthulomycetes</taxon>
        <taxon>Thraustochytrida</taxon>
        <taxon>Thraustochytriidae</taxon>
        <taxon>Mucochytrium</taxon>
    </lineage>
</organism>
<comment type="similarity">
    <text evidence="2">Belongs to the eIF-2B gamma/epsilon subunits family.</text>
</comment>
<accession>A0A7S2RQA8</accession>
<protein>
    <recommendedName>
        <fullName evidence="6">Translation initiation factor eIF2B subunit gamma</fullName>
    </recommendedName>
    <alternativeName>
        <fullName evidence="7">eIF2B GDP-GTP exchange factor subunit gamma</fullName>
    </alternativeName>
</protein>
<dbReference type="PANTHER" id="PTHR45989:SF1">
    <property type="entry name" value="TRANSLATION INITIATION FACTOR EIF-2B SUBUNIT GAMMA"/>
    <property type="match status" value="1"/>
</dbReference>
<dbReference type="InterPro" id="IPR005835">
    <property type="entry name" value="NTP_transferase_dom"/>
</dbReference>
<comment type="function">
    <text evidence="8">Acts as a component of the translation initiation factor 2B (eIF2B) complex, which catalyzes the exchange of GDP for GTP on the eukaryotic initiation factor 2 (eIF2) complex gamma subunit. Its guanine nucleotide exchange factor activity is repressed when bound to eIF2 complex phosphorylated on the alpha subunit, thereby limiting the amount of methionyl-initiator methionine tRNA available to the ribosome and consequently global translation is repressed.</text>
</comment>
<sequence>MSRSNTISGEITVPFGLTRGRSCPVSRGWQEFQAVVFAGGSGSGLYPLTVDRPKSLLPLGNMPMLFYQLRILEKTGFVEVIVVCEKSESEEIGRVLQNYSGKICVDLFEVEEVEEGEYQGTADVLRALRDRIEGDFFVLTGDVVTTESLHNLADVHRLHDASVTMLLKQHKDVHLKDERKKLRKQTKGVINYFGLVEDEQFNKNRRAGVAMMSSAAQEDPVEIHKQLLSREPNIKLRTDLTDAHIYIVRRRVLDVLCTRGDDILSDKIAGMTSFRNDFLPFFINKLQFQYENADGEALLANLPGDSLDQVVGELGCRKKKSEFSCFALVCNTDVYCCRANTLFSYCLMNHQIANLSLPGLAWPKPKASKFKETIVGESSEIDSSASIRSCVIGAHCKIAAGAKLLNTVVMDHCTIGSDVVLQGCVLSDRVTIEKRCNLSDVQLGVGCTIETAGVRLKSQALVESDFAQ</sequence>
<dbReference type="Pfam" id="PF00483">
    <property type="entry name" value="NTP_transferase"/>
    <property type="match status" value="1"/>
</dbReference>
<dbReference type="GO" id="GO:0005851">
    <property type="term" value="C:eukaryotic translation initiation factor 2B complex"/>
    <property type="evidence" value="ECO:0007669"/>
    <property type="project" value="TreeGrafter"/>
</dbReference>
<keyword evidence="3" id="KW-0963">Cytoplasm</keyword>
<dbReference type="AlphaFoldDB" id="A0A7S2RQA8"/>
<evidence type="ECO:0000256" key="6">
    <source>
        <dbReference type="ARBA" id="ARBA00044196"/>
    </source>
</evidence>
<keyword evidence="5" id="KW-0648">Protein biosynthesis</keyword>
<evidence type="ECO:0000256" key="1">
    <source>
        <dbReference type="ARBA" id="ARBA00004514"/>
    </source>
</evidence>
<feature type="domain" description="Mannose-1-phosphate guanyltransferase C-terminal" evidence="11">
    <location>
        <begin position="372"/>
        <end position="463"/>
    </location>
</feature>
<dbReference type="Pfam" id="PF25087">
    <property type="entry name" value="GMPPB_C"/>
    <property type="match status" value="1"/>
</dbReference>
<dbReference type="GO" id="GO:0005085">
    <property type="term" value="F:guanyl-nucleotide exchange factor activity"/>
    <property type="evidence" value="ECO:0007669"/>
    <property type="project" value="TreeGrafter"/>
</dbReference>
<dbReference type="GO" id="GO:0002183">
    <property type="term" value="P:cytoplasmic translational initiation"/>
    <property type="evidence" value="ECO:0007669"/>
    <property type="project" value="TreeGrafter"/>
</dbReference>
<evidence type="ECO:0000256" key="5">
    <source>
        <dbReference type="ARBA" id="ARBA00022917"/>
    </source>
</evidence>
<evidence type="ECO:0000259" key="11">
    <source>
        <dbReference type="Pfam" id="PF25087"/>
    </source>
</evidence>
<dbReference type="GO" id="GO:0005829">
    <property type="term" value="C:cytosol"/>
    <property type="evidence" value="ECO:0007669"/>
    <property type="project" value="UniProtKB-SubCell"/>
</dbReference>
<dbReference type="SUPFAM" id="SSF53448">
    <property type="entry name" value="Nucleotide-diphospho-sugar transferases"/>
    <property type="match status" value="1"/>
</dbReference>
<evidence type="ECO:0000259" key="10">
    <source>
        <dbReference type="Pfam" id="PF00483"/>
    </source>
</evidence>
<evidence type="ECO:0000256" key="7">
    <source>
        <dbReference type="ARBA" id="ARBA00044229"/>
    </source>
</evidence>
<comment type="subcellular location">
    <subcellularLocation>
        <location evidence="1">Cytoplasm</location>
        <location evidence="1">Cytosol</location>
    </subcellularLocation>
</comment>
<dbReference type="InterPro" id="IPR051960">
    <property type="entry name" value="eIF2B_gamma"/>
</dbReference>
<evidence type="ECO:0000313" key="12">
    <source>
        <dbReference type="EMBL" id="CAD9677602.1"/>
    </source>
</evidence>
<dbReference type="GO" id="GO:0003743">
    <property type="term" value="F:translation initiation factor activity"/>
    <property type="evidence" value="ECO:0007669"/>
    <property type="project" value="UniProtKB-KW"/>
</dbReference>
<dbReference type="PANTHER" id="PTHR45989">
    <property type="entry name" value="TRANSLATION INITIATION FACTOR EIF-2B SUBUNIT GAMMA"/>
    <property type="match status" value="1"/>
</dbReference>
<evidence type="ECO:0000256" key="2">
    <source>
        <dbReference type="ARBA" id="ARBA00007878"/>
    </source>
</evidence>
<keyword evidence="4" id="KW-0396">Initiation factor</keyword>
<dbReference type="Gene3D" id="3.90.550.10">
    <property type="entry name" value="Spore Coat Polysaccharide Biosynthesis Protein SpsA, Chain A"/>
    <property type="match status" value="1"/>
</dbReference>
<dbReference type="EMBL" id="HBHK01009454">
    <property type="protein sequence ID" value="CAD9677602.1"/>
    <property type="molecule type" value="Transcribed_RNA"/>
</dbReference>
<comment type="subunit">
    <text evidence="9">Component of the translation initiation factor 2B (eIF2B) complex which is a heterodecamer of two sets of five different subunits: alpha, beta, gamma, delta and epsilon. Subunits alpha, beta and delta comprise a regulatory subcomplex and subunits epsilon and gamma comprise a catalytic subcomplex. Within the complex, the hexameric regulatory complex resides at the center, with the two heterodimeric catalytic subcomplexes bound on opposite sides.</text>
</comment>
<proteinExistence type="inferred from homology"/>
<dbReference type="InterPro" id="IPR056729">
    <property type="entry name" value="GMPPB_C"/>
</dbReference>
<name>A0A7S2RQA8_9STRA</name>
<dbReference type="InterPro" id="IPR029044">
    <property type="entry name" value="Nucleotide-diphossugar_trans"/>
</dbReference>
<gene>
    <name evidence="12" type="ORF">QSP1433_LOCUS5853</name>
</gene>
<reference evidence="12" key="1">
    <citation type="submission" date="2021-01" db="EMBL/GenBank/DDBJ databases">
        <authorList>
            <person name="Corre E."/>
            <person name="Pelletier E."/>
            <person name="Niang G."/>
            <person name="Scheremetjew M."/>
            <person name="Finn R."/>
            <person name="Kale V."/>
            <person name="Holt S."/>
            <person name="Cochrane G."/>
            <person name="Meng A."/>
            <person name="Brown T."/>
            <person name="Cohen L."/>
        </authorList>
    </citation>
    <scope>NUCLEOTIDE SEQUENCE</scope>
    <source>
        <strain evidence="12">NY070348D</strain>
    </source>
</reference>
<evidence type="ECO:0000256" key="9">
    <source>
        <dbReference type="ARBA" id="ARBA00046432"/>
    </source>
</evidence>
<evidence type="ECO:0000256" key="4">
    <source>
        <dbReference type="ARBA" id="ARBA00022540"/>
    </source>
</evidence>
<evidence type="ECO:0000256" key="8">
    <source>
        <dbReference type="ARBA" id="ARBA00045373"/>
    </source>
</evidence>